<proteinExistence type="inferred from homology"/>
<dbReference type="AlphaFoldDB" id="A0A0K0ELB2"/>
<dbReference type="STRING" id="6248.A0A0K0ELB2"/>
<evidence type="ECO:0000256" key="9">
    <source>
        <dbReference type="ARBA" id="ARBA00023242"/>
    </source>
</evidence>
<dbReference type="Pfam" id="PF00104">
    <property type="entry name" value="Hormone_recep"/>
    <property type="match status" value="1"/>
</dbReference>
<comment type="similarity">
    <text evidence="1">Belongs to the nuclear hormone receptor family.</text>
</comment>
<dbReference type="SMART" id="SM00399">
    <property type="entry name" value="ZnF_C4"/>
    <property type="match status" value="1"/>
</dbReference>
<evidence type="ECO:0000313" key="15">
    <source>
        <dbReference type="WBParaSite" id="TCONS_00015757.p1"/>
    </source>
</evidence>
<evidence type="ECO:0000256" key="5">
    <source>
        <dbReference type="ARBA" id="ARBA00023015"/>
    </source>
</evidence>
<evidence type="ECO:0000256" key="1">
    <source>
        <dbReference type="ARBA" id="ARBA00005993"/>
    </source>
</evidence>
<name>A0A0K0ELB2_STRER</name>
<keyword evidence="3" id="KW-0863">Zinc-finger</keyword>
<dbReference type="PRINTS" id="PR00047">
    <property type="entry name" value="STROIDFINGER"/>
</dbReference>
<dbReference type="InterPro" id="IPR035500">
    <property type="entry name" value="NHR-like_dom_sf"/>
</dbReference>
<dbReference type="SUPFAM" id="SSF48508">
    <property type="entry name" value="Nuclear receptor ligand-binding domain"/>
    <property type="match status" value="1"/>
</dbReference>
<evidence type="ECO:0000256" key="2">
    <source>
        <dbReference type="ARBA" id="ARBA00022723"/>
    </source>
</evidence>
<dbReference type="Gene3D" id="1.10.565.10">
    <property type="entry name" value="Retinoid X Receptor"/>
    <property type="match status" value="1"/>
</dbReference>
<dbReference type="PROSITE" id="PS51030">
    <property type="entry name" value="NUCLEAR_REC_DBD_2"/>
    <property type="match status" value="1"/>
</dbReference>
<organism evidence="14">
    <name type="scientific">Strongyloides stercoralis</name>
    <name type="common">Threadworm</name>
    <dbReference type="NCBI Taxonomy" id="6248"/>
    <lineage>
        <taxon>Eukaryota</taxon>
        <taxon>Metazoa</taxon>
        <taxon>Ecdysozoa</taxon>
        <taxon>Nematoda</taxon>
        <taxon>Chromadorea</taxon>
        <taxon>Rhabditida</taxon>
        <taxon>Tylenchina</taxon>
        <taxon>Panagrolaimomorpha</taxon>
        <taxon>Strongyloidoidea</taxon>
        <taxon>Strongyloididae</taxon>
        <taxon>Strongyloides</taxon>
    </lineage>
</organism>
<dbReference type="WBParaSite" id="TCONS_00015757.p1">
    <property type="protein sequence ID" value="TCONS_00015757.p1"/>
    <property type="gene ID" value="XLOC_010520"/>
</dbReference>
<dbReference type="PANTHER" id="PTHR24082:SF283">
    <property type="entry name" value="NUCLEAR HORMONE RECEPTOR HR96"/>
    <property type="match status" value="1"/>
</dbReference>
<dbReference type="Proteomes" id="UP000035681">
    <property type="component" value="Unplaced"/>
</dbReference>
<keyword evidence="2" id="KW-0479">Metal-binding</keyword>
<dbReference type="InterPro" id="IPR013088">
    <property type="entry name" value="Znf_NHR/GATA"/>
</dbReference>
<keyword evidence="4" id="KW-0862">Zinc</keyword>
<evidence type="ECO:0000256" key="6">
    <source>
        <dbReference type="ARBA" id="ARBA00023125"/>
    </source>
</evidence>
<keyword evidence="8" id="KW-0675">Receptor</keyword>
<dbReference type="InterPro" id="IPR001723">
    <property type="entry name" value="Nuclear_hrmn_rcpt"/>
</dbReference>
<dbReference type="GO" id="GO:0004879">
    <property type="term" value="F:nuclear receptor activity"/>
    <property type="evidence" value="ECO:0007669"/>
    <property type="project" value="TreeGrafter"/>
</dbReference>
<keyword evidence="6" id="KW-0238">DNA-binding</keyword>
<evidence type="ECO:0000313" key="14">
    <source>
        <dbReference type="WBParaSite" id="SSTP_0001025500.1"/>
    </source>
</evidence>
<dbReference type="Pfam" id="PF00105">
    <property type="entry name" value="zf-C4"/>
    <property type="match status" value="1"/>
</dbReference>
<dbReference type="GO" id="GO:0000978">
    <property type="term" value="F:RNA polymerase II cis-regulatory region sequence-specific DNA binding"/>
    <property type="evidence" value="ECO:0007669"/>
    <property type="project" value="TreeGrafter"/>
</dbReference>
<dbReference type="InterPro" id="IPR050234">
    <property type="entry name" value="Nuclear_hormone_rcpt_NR1"/>
</dbReference>
<dbReference type="PANTHER" id="PTHR24082">
    <property type="entry name" value="NUCLEAR HORMONE RECEPTOR"/>
    <property type="match status" value="1"/>
</dbReference>
<dbReference type="PRINTS" id="PR00398">
    <property type="entry name" value="STRDHORMONER"/>
</dbReference>
<dbReference type="GO" id="GO:0030154">
    <property type="term" value="P:cell differentiation"/>
    <property type="evidence" value="ECO:0007669"/>
    <property type="project" value="TreeGrafter"/>
</dbReference>
<keyword evidence="7" id="KW-0804">Transcription</keyword>
<evidence type="ECO:0000256" key="3">
    <source>
        <dbReference type="ARBA" id="ARBA00022771"/>
    </source>
</evidence>
<dbReference type="SUPFAM" id="SSF57716">
    <property type="entry name" value="Glucocorticoid receptor-like (DNA-binding domain)"/>
    <property type="match status" value="1"/>
</dbReference>
<feature type="domain" description="NR LBD" evidence="12">
    <location>
        <begin position="374"/>
        <end position="604"/>
    </location>
</feature>
<evidence type="ECO:0000259" key="11">
    <source>
        <dbReference type="PROSITE" id="PS51030"/>
    </source>
</evidence>
<dbReference type="WBParaSite" id="SSTP_0001025500.1">
    <property type="protein sequence ID" value="SSTP_0001025500.1"/>
    <property type="gene ID" value="SSTP_0001025500"/>
</dbReference>
<evidence type="ECO:0000256" key="4">
    <source>
        <dbReference type="ARBA" id="ARBA00022833"/>
    </source>
</evidence>
<feature type="coiled-coil region" evidence="10">
    <location>
        <begin position="139"/>
        <end position="173"/>
    </location>
</feature>
<accession>A0A0K0ELB2</accession>
<evidence type="ECO:0000313" key="13">
    <source>
        <dbReference type="Proteomes" id="UP000035681"/>
    </source>
</evidence>
<dbReference type="InterPro" id="IPR000536">
    <property type="entry name" value="Nucl_hrmn_rcpt_lig-bd"/>
</dbReference>
<dbReference type="Gene3D" id="3.30.50.10">
    <property type="entry name" value="Erythroid Transcription Factor GATA-1, subunit A"/>
    <property type="match status" value="1"/>
</dbReference>
<protein>
    <submittedName>
        <fullName evidence="14">Nuclear hormone receptor HR96</fullName>
    </submittedName>
    <submittedName>
        <fullName evidence="15">Nuclear receptor domain-containing protein</fullName>
    </submittedName>
</protein>
<dbReference type="InterPro" id="IPR001628">
    <property type="entry name" value="Znf_hrmn_rcpt"/>
</dbReference>
<reference evidence="14" key="1">
    <citation type="submission" date="2015-08" db="UniProtKB">
        <authorList>
            <consortium name="WormBaseParasite"/>
        </authorList>
    </citation>
    <scope>IDENTIFICATION</scope>
</reference>
<dbReference type="GO" id="GO:0008270">
    <property type="term" value="F:zinc ion binding"/>
    <property type="evidence" value="ECO:0007669"/>
    <property type="project" value="UniProtKB-KW"/>
</dbReference>
<keyword evidence="5" id="KW-0805">Transcription regulation</keyword>
<keyword evidence="9" id="KW-0539">Nucleus</keyword>
<evidence type="ECO:0000259" key="12">
    <source>
        <dbReference type="PROSITE" id="PS51843"/>
    </source>
</evidence>
<dbReference type="GO" id="GO:0000122">
    <property type="term" value="P:negative regulation of transcription by RNA polymerase II"/>
    <property type="evidence" value="ECO:0007669"/>
    <property type="project" value="TreeGrafter"/>
</dbReference>
<keyword evidence="13" id="KW-1185">Reference proteome</keyword>
<keyword evidence="10" id="KW-0175">Coiled coil</keyword>
<feature type="domain" description="Nuclear receptor" evidence="11">
    <location>
        <begin position="17"/>
        <end position="92"/>
    </location>
</feature>
<sequence>MTTSNLVSSNSVNHFATKLCAVCGDTAIGTNFGVTSCESCKAFYRRNSLRKTTIFCPFQGNCLININSRKNCQACRLKKCIDVGMKKDIITKEKSSKRYLKDVNNDDIKSIQQKLPKLSSSDIKKRIKNNDKEKNFDIIDQDNDNIKLSKDEYENLINKIKNLEYQLNKKQTYECVCFCNCGFYPTNTKFSSILKIEQEKLKVDLAKTTTILPINKEDHDNSSTIMLNKQYMNNNITLQDSNAIQQSQIGYYNNVFLTDANNINNYEKKSIINNVNLPFSYFNSNNNVKSFVNSTIPLESKQLQQFSFNNISNISQEFFPNTLNIDTQMSTILGNESKNNDGYFKKTSLYITPPPSIVGCTNSTPNMSGYFENWEMELLSELIKSNSIMKEPVNVSQSSNSSDFTLQDIVEFTNLAFRRTIQMSKMLSLFKQLSQNDQMALVKGGASEILILRGAMVYDPGQGGWKHYASKDATDIMIKIDVLKNSSEQSYYLKHKQFLDTFNERWRKSEEVMLLLNALVLFNSTRINIQNINGVNAANFVYKHILKKYVSYQCFNDEEGQKEFDHLMNKLNELEELNKGLVSIYSLLTINEIDPLLIELFDLK</sequence>
<evidence type="ECO:0000256" key="7">
    <source>
        <dbReference type="ARBA" id="ARBA00023163"/>
    </source>
</evidence>
<evidence type="ECO:0000256" key="8">
    <source>
        <dbReference type="ARBA" id="ARBA00023170"/>
    </source>
</evidence>
<evidence type="ECO:0000256" key="10">
    <source>
        <dbReference type="SAM" id="Coils"/>
    </source>
</evidence>
<dbReference type="GO" id="GO:0045944">
    <property type="term" value="P:positive regulation of transcription by RNA polymerase II"/>
    <property type="evidence" value="ECO:0007669"/>
    <property type="project" value="TreeGrafter"/>
</dbReference>
<dbReference type="PROSITE" id="PS51843">
    <property type="entry name" value="NR_LBD"/>
    <property type="match status" value="1"/>
</dbReference>
<dbReference type="SMART" id="SM00430">
    <property type="entry name" value="HOLI"/>
    <property type="match status" value="1"/>
</dbReference>